<evidence type="ECO:0000313" key="5">
    <source>
        <dbReference type="Proteomes" id="UP000230025"/>
    </source>
</evidence>
<organism evidence="4 5">
    <name type="scientific">bacterium (Candidatus Ratteibacteria) CG15_BIG_FIL_POST_REV_8_21_14_020_41_12</name>
    <dbReference type="NCBI Taxonomy" id="2014291"/>
    <lineage>
        <taxon>Bacteria</taxon>
        <taxon>Candidatus Ratteibacteria</taxon>
    </lineage>
</organism>
<evidence type="ECO:0000256" key="2">
    <source>
        <dbReference type="ARBA" id="ARBA00022679"/>
    </source>
</evidence>
<gene>
    <name evidence="4" type="ORF">COW28_01225</name>
</gene>
<dbReference type="CDD" id="cd03789">
    <property type="entry name" value="GT9_LPS_heptosyltransferase"/>
    <property type="match status" value="1"/>
</dbReference>
<evidence type="ECO:0008006" key="6">
    <source>
        <dbReference type="Google" id="ProtNLM"/>
    </source>
</evidence>
<dbReference type="EMBL" id="PFFY01000057">
    <property type="protein sequence ID" value="PIW34071.1"/>
    <property type="molecule type" value="Genomic_DNA"/>
</dbReference>
<dbReference type="PANTHER" id="PTHR30160">
    <property type="entry name" value="TETRAACYLDISACCHARIDE 4'-KINASE-RELATED"/>
    <property type="match status" value="1"/>
</dbReference>
<comment type="caution">
    <text evidence="4">The sequence shown here is derived from an EMBL/GenBank/DDBJ whole genome shotgun (WGS) entry which is preliminary data.</text>
</comment>
<dbReference type="GO" id="GO:0009244">
    <property type="term" value="P:lipopolysaccharide core region biosynthetic process"/>
    <property type="evidence" value="ECO:0007669"/>
    <property type="project" value="TreeGrafter"/>
</dbReference>
<dbReference type="Pfam" id="PF13489">
    <property type="entry name" value="Methyltransf_23"/>
    <property type="match status" value="1"/>
</dbReference>
<name>A0A2M7H034_9BACT</name>
<dbReference type="SUPFAM" id="SSF53335">
    <property type="entry name" value="S-adenosyl-L-methionine-dependent methyltransferases"/>
    <property type="match status" value="1"/>
</dbReference>
<evidence type="ECO:0000313" key="4">
    <source>
        <dbReference type="EMBL" id="PIW34071.1"/>
    </source>
</evidence>
<dbReference type="SUPFAM" id="SSF53756">
    <property type="entry name" value="UDP-Glycosyltransferase/glycogen phosphorylase"/>
    <property type="match status" value="1"/>
</dbReference>
<dbReference type="Gene3D" id="3.40.50.150">
    <property type="entry name" value="Vaccinia Virus protein VP39"/>
    <property type="match status" value="1"/>
</dbReference>
<dbReference type="PANTHER" id="PTHR30160:SF1">
    <property type="entry name" value="LIPOPOLYSACCHARIDE 1,2-N-ACETYLGLUCOSAMINETRANSFERASE-RELATED"/>
    <property type="match status" value="1"/>
</dbReference>
<sequence length="589" mass="67486">MPTCVKCNLCGADSTKLLFIEKGWQIVQCRRCGLVYANPRPSSNELIKFYQEGEYSQVGPNYLAKRESKLCRARRELRKIGRYKKGGKLLDIGCGAGFFLKEAQKRGWKVSGVDLSREMIEYAREEFDLNLFAESLSQAHFPSEYFDVITMYDLLEHLEDPLGILKETKKILKPDGLLLIVTPDFTQRAIARHIPPPDFRPPPEHLYYFTNQSLQKMLNKAGLEYFRQTSRINFKLIIKIFVKKKKRLEKVLIIGASCLGDMLLLTPAIRAIRKKYPQANFSILLGPRAREAVENNSWFSEVIIWDKKTSLSQKLNLIKSLRKRHFNLVVDFRNTLLPFFIRGEKNLTFFWKELFSGKNKVHEAERRLRMLPSSFPMPENKSPFFPVSKENRLSLQKILNENGIKSDEEELHPHLSPPPLRGRNEKGGRTKLIILNPGANWPAKRWKKGGFARVGDELVKKYKAKIIIVGGEKERGLAEKVKNLMREEAINLAGKTTLGELAALLEKSSLFITNDTGPMHLASAVKCPVVAIYGPGNWLRYGPWENQYRIVHSNLSCSPCNVIRCKRNFLCRELIKPADVLQAAESLLK</sequence>
<dbReference type="InterPro" id="IPR051199">
    <property type="entry name" value="LPS_LOS_Heptosyltrfase"/>
</dbReference>
<evidence type="ECO:0000256" key="3">
    <source>
        <dbReference type="SAM" id="MobiDB-lite"/>
    </source>
</evidence>
<keyword evidence="1" id="KW-0328">Glycosyltransferase</keyword>
<dbReference type="Gene3D" id="3.40.50.2000">
    <property type="entry name" value="Glycogen Phosphorylase B"/>
    <property type="match status" value="2"/>
</dbReference>
<protein>
    <recommendedName>
        <fullName evidence="6">Lipopolysaccharide heptosyltransferase II</fullName>
    </recommendedName>
</protein>
<accession>A0A2M7H034</accession>
<dbReference type="InterPro" id="IPR002201">
    <property type="entry name" value="Glyco_trans_9"/>
</dbReference>
<dbReference type="GO" id="GO:0005829">
    <property type="term" value="C:cytosol"/>
    <property type="evidence" value="ECO:0007669"/>
    <property type="project" value="TreeGrafter"/>
</dbReference>
<keyword evidence="2" id="KW-0808">Transferase</keyword>
<feature type="region of interest" description="Disordered" evidence="3">
    <location>
        <begin position="406"/>
        <end position="426"/>
    </location>
</feature>
<reference evidence="5" key="1">
    <citation type="submission" date="2017-09" db="EMBL/GenBank/DDBJ databases">
        <title>Depth-based differentiation of microbial function through sediment-hosted aquifers and enrichment of novel symbionts in the deep terrestrial subsurface.</title>
        <authorList>
            <person name="Probst A.J."/>
            <person name="Ladd B."/>
            <person name="Jarett J.K."/>
            <person name="Geller-Mcgrath D.E."/>
            <person name="Sieber C.M.K."/>
            <person name="Emerson J.B."/>
            <person name="Anantharaman K."/>
            <person name="Thomas B.C."/>
            <person name="Malmstrom R."/>
            <person name="Stieglmeier M."/>
            <person name="Klingl A."/>
            <person name="Woyke T."/>
            <person name="Ryan C.M."/>
            <person name="Banfield J.F."/>
        </authorList>
    </citation>
    <scope>NUCLEOTIDE SEQUENCE [LARGE SCALE GENOMIC DNA]</scope>
</reference>
<dbReference type="AlphaFoldDB" id="A0A2M7H034"/>
<dbReference type="Pfam" id="PF01075">
    <property type="entry name" value="Glyco_transf_9"/>
    <property type="match status" value="1"/>
</dbReference>
<evidence type="ECO:0000256" key="1">
    <source>
        <dbReference type="ARBA" id="ARBA00022676"/>
    </source>
</evidence>
<proteinExistence type="predicted"/>
<dbReference type="GO" id="GO:0008713">
    <property type="term" value="F:ADP-heptose-lipopolysaccharide heptosyltransferase activity"/>
    <property type="evidence" value="ECO:0007669"/>
    <property type="project" value="TreeGrafter"/>
</dbReference>
<dbReference type="InterPro" id="IPR029063">
    <property type="entry name" value="SAM-dependent_MTases_sf"/>
</dbReference>
<dbReference type="Proteomes" id="UP000230025">
    <property type="component" value="Unassembled WGS sequence"/>
</dbReference>
<dbReference type="CDD" id="cd02440">
    <property type="entry name" value="AdoMet_MTases"/>
    <property type="match status" value="1"/>
</dbReference>